<dbReference type="PANTHER" id="PTHR43065:SF46">
    <property type="entry name" value="C4-DICARBOXYLATE TRANSPORT SENSOR PROTEIN DCTB"/>
    <property type="match status" value="1"/>
</dbReference>
<dbReference type="PROSITE" id="PS50113">
    <property type="entry name" value="PAC"/>
    <property type="match status" value="1"/>
</dbReference>
<dbReference type="InterPro" id="IPR036890">
    <property type="entry name" value="HATPase_C_sf"/>
</dbReference>
<dbReference type="InterPro" id="IPR000014">
    <property type="entry name" value="PAS"/>
</dbReference>
<dbReference type="InterPro" id="IPR003661">
    <property type="entry name" value="HisK_dim/P_dom"/>
</dbReference>
<evidence type="ECO:0000313" key="15">
    <source>
        <dbReference type="EMBL" id="QJR36016.1"/>
    </source>
</evidence>
<accession>A0A6M4IRI3</accession>
<dbReference type="PRINTS" id="PR00344">
    <property type="entry name" value="BCTRLSENSOR"/>
</dbReference>
<gene>
    <name evidence="15" type="ORF">HKW67_11105</name>
</gene>
<feature type="domain" description="PAS" evidence="13">
    <location>
        <begin position="1"/>
        <end position="43"/>
    </location>
</feature>
<dbReference type="GO" id="GO:0005524">
    <property type="term" value="F:ATP binding"/>
    <property type="evidence" value="ECO:0007669"/>
    <property type="project" value="UniProtKB-KW"/>
</dbReference>
<dbReference type="Pfam" id="PF02518">
    <property type="entry name" value="HATPase_c"/>
    <property type="match status" value="1"/>
</dbReference>
<dbReference type="PANTHER" id="PTHR43065">
    <property type="entry name" value="SENSOR HISTIDINE KINASE"/>
    <property type="match status" value="1"/>
</dbReference>
<dbReference type="SUPFAM" id="SSF52172">
    <property type="entry name" value="CheY-like"/>
    <property type="match status" value="1"/>
</dbReference>
<dbReference type="InterPro" id="IPR013656">
    <property type="entry name" value="PAS_4"/>
</dbReference>
<dbReference type="PROSITE" id="PS50110">
    <property type="entry name" value="RESPONSE_REGULATORY"/>
    <property type="match status" value="1"/>
</dbReference>
<evidence type="ECO:0000256" key="5">
    <source>
        <dbReference type="ARBA" id="ARBA00022741"/>
    </source>
</evidence>
<dbReference type="Gene3D" id="3.40.50.2300">
    <property type="match status" value="1"/>
</dbReference>
<evidence type="ECO:0000256" key="1">
    <source>
        <dbReference type="ARBA" id="ARBA00000085"/>
    </source>
</evidence>
<dbReference type="KEGG" id="ggr:HKW67_11105"/>
<comment type="catalytic activity">
    <reaction evidence="1">
        <text>ATP + protein L-histidine = ADP + protein N-phospho-L-histidine.</text>
        <dbReference type="EC" id="2.7.13.3"/>
    </reaction>
</comment>
<dbReference type="PROSITE" id="PS50109">
    <property type="entry name" value="HIS_KIN"/>
    <property type="match status" value="1"/>
</dbReference>
<keyword evidence="16" id="KW-1185">Reference proteome</keyword>
<dbReference type="CDD" id="cd00130">
    <property type="entry name" value="PAS"/>
    <property type="match status" value="4"/>
</dbReference>
<dbReference type="EC" id="2.7.13.3" evidence="2"/>
<dbReference type="NCBIfam" id="TIGR00229">
    <property type="entry name" value="sensory_box"/>
    <property type="match status" value="4"/>
</dbReference>
<feature type="domain" description="Response regulatory" evidence="12">
    <location>
        <begin position="906"/>
        <end position="1022"/>
    </location>
</feature>
<dbReference type="InterPro" id="IPR001789">
    <property type="entry name" value="Sig_transdc_resp-reg_receiver"/>
</dbReference>
<evidence type="ECO:0000256" key="9">
    <source>
        <dbReference type="PROSITE-ProRule" id="PRU00169"/>
    </source>
</evidence>
<evidence type="ECO:0000256" key="3">
    <source>
        <dbReference type="ARBA" id="ARBA00022553"/>
    </source>
</evidence>
<dbReference type="GO" id="GO:0000155">
    <property type="term" value="F:phosphorelay sensor kinase activity"/>
    <property type="evidence" value="ECO:0007669"/>
    <property type="project" value="InterPro"/>
</dbReference>
<evidence type="ECO:0000259" key="11">
    <source>
        <dbReference type="PROSITE" id="PS50109"/>
    </source>
</evidence>
<sequence>MLRSAAMVLRDVLFVTDEQGRILGANAAAGSLIGFPPDALTGQRLEQCAKHVGDGAFSAWLAESRVDAVASPFEFSVGNDARERVWEALRISGTDADGTPFLTVQLRDVTARALAAREAGRRESRLRMLTEHMHEMAFVLRIEAPGVYRCESVNETYLAAAGLDAEQLVGRIPEEVFPPAEAALMRSRCEEVLAIGGPISYREVVTLDGRRLVLETRLSAIRDADGTATHLLGLARNVTEEAEASQALRESESRLRGVIEAGLDAFVIARAHRTGDGTIDRFEILDVNARAASMVKRSREELLGHSLMEMFPNSRDWNLWEQCCSVLITGAPLETTQHAPTAEQPLRWLQRQLVPVLEDTVAIASRDITPRQLERLALEESEARHRELFENNGAVQLLADIETARIVDVNPAAVTFYGWPRDTMRAMYVTDLEAVALEHWRDTTSTIATGTGLRVQREHRVANRELRQVEAFIGVVAIAGRRVLHIIIQDITDRVRVERQLRESEARFRAVIAGMQEGVVVHDETGAIRAYNPSAERILGLTGAQLLGLKLVDREWSALREDGTPWPPETHPAIVALQTGQSQARSLMGVQRGDGTFGWLNVTADPLVRSGEQRPYASVAVFTDVTNARSSEDRLRQAQKLEAVGQLAGGIAHDFNNLLTVIRGSTGFLREGFGPTSPYAEDLDAIERATERAEELTRRLLAVGRRQMLRAESVELNQLLRDQLPVIREEVPLSIHVRLDVGDAPVTAVVDRTRLLDALRTLVDNARASMIAKAESGTLSLATAIVLMRHPQAAAGDDPRPFALLSVSDTGTGMRDELKARLFEPFFSTQEFGANKGMGLASVHGLVHQSRGFIECESAAGEGTTLRLYFPAASVPEPRVTPLSSPRVLPRDTSETIPIAVPAARSILLVDDDPMLLDLGRRMLEKLGHAVVVAPSAQHALEVLASHAADVSVMVTDLTMPGMNGIELIETVAVRYPLLPMVAVSGYSINPGARAAIDARRVPFVSKPFTSGQLADAMSLARARAAN</sequence>
<dbReference type="AlphaFoldDB" id="A0A6M4IRI3"/>
<feature type="domain" description="PAS" evidence="13">
    <location>
        <begin position="122"/>
        <end position="196"/>
    </location>
</feature>
<evidence type="ECO:0000256" key="7">
    <source>
        <dbReference type="ARBA" id="ARBA00022840"/>
    </source>
</evidence>
<dbReference type="SUPFAM" id="SSF55874">
    <property type="entry name" value="ATPase domain of HSP90 chaperone/DNA topoisomerase II/histidine kinase"/>
    <property type="match status" value="1"/>
</dbReference>
<dbReference type="SMART" id="SM00086">
    <property type="entry name" value="PAC"/>
    <property type="match status" value="2"/>
</dbReference>
<dbReference type="InterPro" id="IPR011006">
    <property type="entry name" value="CheY-like_superfamily"/>
</dbReference>
<dbReference type="EMBL" id="CP053085">
    <property type="protein sequence ID" value="QJR36016.1"/>
    <property type="molecule type" value="Genomic_DNA"/>
</dbReference>
<organism evidence="15 16">
    <name type="scientific">Gemmatimonas groenlandica</name>
    <dbReference type="NCBI Taxonomy" id="2732249"/>
    <lineage>
        <taxon>Bacteria</taxon>
        <taxon>Pseudomonadati</taxon>
        <taxon>Gemmatimonadota</taxon>
        <taxon>Gemmatimonadia</taxon>
        <taxon>Gemmatimonadales</taxon>
        <taxon>Gemmatimonadaceae</taxon>
        <taxon>Gemmatimonas</taxon>
    </lineage>
</organism>
<keyword evidence="5" id="KW-0547">Nucleotide-binding</keyword>
<feature type="coiled-coil region" evidence="10">
    <location>
        <begin position="679"/>
        <end position="706"/>
    </location>
</feature>
<dbReference type="RefSeq" id="WP_171225447.1">
    <property type="nucleotide sequence ID" value="NZ_CP053085.1"/>
</dbReference>
<evidence type="ECO:0000259" key="13">
    <source>
        <dbReference type="PROSITE" id="PS50112"/>
    </source>
</evidence>
<keyword evidence="3 9" id="KW-0597">Phosphoprotein</keyword>
<evidence type="ECO:0000256" key="2">
    <source>
        <dbReference type="ARBA" id="ARBA00012438"/>
    </source>
</evidence>
<dbReference type="Pfam" id="PF13188">
    <property type="entry name" value="PAS_8"/>
    <property type="match status" value="1"/>
</dbReference>
<protein>
    <recommendedName>
        <fullName evidence="2">histidine kinase</fullName>
        <ecNumber evidence="2">2.7.13.3</ecNumber>
    </recommendedName>
</protein>
<dbReference type="SMART" id="SM00448">
    <property type="entry name" value="REC"/>
    <property type="match status" value="1"/>
</dbReference>
<dbReference type="SMART" id="SM00091">
    <property type="entry name" value="PAS"/>
    <property type="match status" value="5"/>
</dbReference>
<evidence type="ECO:0000259" key="14">
    <source>
        <dbReference type="PROSITE" id="PS50113"/>
    </source>
</evidence>
<dbReference type="InterPro" id="IPR013767">
    <property type="entry name" value="PAS_fold"/>
</dbReference>
<dbReference type="Pfam" id="PF00512">
    <property type="entry name" value="HisKA"/>
    <property type="match status" value="1"/>
</dbReference>
<feature type="domain" description="PAS" evidence="13">
    <location>
        <begin position="504"/>
        <end position="548"/>
    </location>
</feature>
<dbReference type="SMART" id="SM00388">
    <property type="entry name" value="HisKA"/>
    <property type="match status" value="1"/>
</dbReference>
<keyword evidence="4" id="KW-0808">Transferase</keyword>
<name>A0A6M4IRI3_9BACT</name>
<evidence type="ECO:0000256" key="8">
    <source>
        <dbReference type="ARBA" id="ARBA00023012"/>
    </source>
</evidence>
<dbReference type="Gene3D" id="1.10.287.130">
    <property type="match status" value="1"/>
</dbReference>
<proteinExistence type="predicted"/>
<dbReference type="InterPro" id="IPR005467">
    <property type="entry name" value="His_kinase_dom"/>
</dbReference>
<feature type="domain" description="Histidine kinase" evidence="11">
    <location>
        <begin position="650"/>
        <end position="874"/>
    </location>
</feature>
<dbReference type="SUPFAM" id="SSF47384">
    <property type="entry name" value="Homodimeric domain of signal transducing histidine kinase"/>
    <property type="match status" value="1"/>
</dbReference>
<reference evidence="15 16" key="1">
    <citation type="submission" date="2020-05" db="EMBL/GenBank/DDBJ databases">
        <title>Complete genome sequence of Gemmatimonas greenlandica TET16.</title>
        <authorList>
            <person name="Zeng Y."/>
        </authorList>
    </citation>
    <scope>NUCLEOTIDE SEQUENCE [LARGE SCALE GENOMIC DNA]</scope>
    <source>
        <strain evidence="15 16">TET16</strain>
    </source>
</reference>
<dbReference type="CDD" id="cd00082">
    <property type="entry name" value="HisKA"/>
    <property type="match status" value="1"/>
</dbReference>
<dbReference type="PROSITE" id="PS50112">
    <property type="entry name" value="PAS"/>
    <property type="match status" value="3"/>
</dbReference>
<dbReference type="InterPro" id="IPR004358">
    <property type="entry name" value="Sig_transdc_His_kin-like_C"/>
</dbReference>
<dbReference type="Proteomes" id="UP000500938">
    <property type="component" value="Chromosome"/>
</dbReference>
<dbReference type="InterPro" id="IPR035965">
    <property type="entry name" value="PAS-like_dom_sf"/>
</dbReference>
<feature type="modified residue" description="4-aspartylphosphate" evidence="9">
    <location>
        <position position="957"/>
    </location>
</feature>
<dbReference type="InterPro" id="IPR000700">
    <property type="entry name" value="PAS-assoc_C"/>
</dbReference>
<keyword evidence="6" id="KW-0418">Kinase</keyword>
<keyword evidence="8" id="KW-0902">Two-component regulatory system</keyword>
<dbReference type="SUPFAM" id="SSF55785">
    <property type="entry name" value="PYP-like sensor domain (PAS domain)"/>
    <property type="match status" value="5"/>
</dbReference>
<dbReference type="Gene3D" id="3.30.565.10">
    <property type="entry name" value="Histidine kinase-like ATPase, C-terminal domain"/>
    <property type="match status" value="1"/>
</dbReference>
<dbReference type="Pfam" id="PF00989">
    <property type="entry name" value="PAS"/>
    <property type="match status" value="1"/>
</dbReference>
<keyword evidence="10" id="KW-0175">Coiled coil</keyword>
<dbReference type="InterPro" id="IPR003594">
    <property type="entry name" value="HATPase_dom"/>
</dbReference>
<dbReference type="Pfam" id="PF00072">
    <property type="entry name" value="Response_reg"/>
    <property type="match status" value="1"/>
</dbReference>
<feature type="domain" description="PAC" evidence="14">
    <location>
        <begin position="197"/>
        <end position="250"/>
    </location>
</feature>
<dbReference type="SMART" id="SM00387">
    <property type="entry name" value="HATPase_c"/>
    <property type="match status" value="1"/>
</dbReference>
<evidence type="ECO:0000259" key="12">
    <source>
        <dbReference type="PROSITE" id="PS50110"/>
    </source>
</evidence>
<dbReference type="Pfam" id="PF08448">
    <property type="entry name" value="PAS_4"/>
    <property type="match status" value="3"/>
</dbReference>
<dbReference type="InterPro" id="IPR001610">
    <property type="entry name" value="PAC"/>
</dbReference>
<dbReference type="InterPro" id="IPR036097">
    <property type="entry name" value="HisK_dim/P_sf"/>
</dbReference>
<dbReference type="Gene3D" id="3.30.450.20">
    <property type="entry name" value="PAS domain"/>
    <property type="match status" value="5"/>
</dbReference>
<dbReference type="GO" id="GO:0006355">
    <property type="term" value="P:regulation of DNA-templated transcription"/>
    <property type="evidence" value="ECO:0007669"/>
    <property type="project" value="InterPro"/>
</dbReference>
<evidence type="ECO:0000256" key="10">
    <source>
        <dbReference type="SAM" id="Coils"/>
    </source>
</evidence>
<keyword evidence="7" id="KW-0067">ATP-binding</keyword>
<evidence type="ECO:0000256" key="6">
    <source>
        <dbReference type="ARBA" id="ARBA00022777"/>
    </source>
</evidence>
<evidence type="ECO:0000313" key="16">
    <source>
        <dbReference type="Proteomes" id="UP000500938"/>
    </source>
</evidence>
<evidence type="ECO:0000256" key="4">
    <source>
        <dbReference type="ARBA" id="ARBA00022679"/>
    </source>
</evidence>